<dbReference type="Proteomes" id="UP000192599">
    <property type="component" value="Unassembled WGS sequence"/>
</dbReference>
<gene>
    <name evidence="2" type="ORF">AS859_00980</name>
</gene>
<dbReference type="EMBL" id="LNTC01000005">
    <property type="protein sequence ID" value="OQR42219.1"/>
    <property type="molecule type" value="Genomic_DNA"/>
</dbReference>
<evidence type="ECO:0000313" key="2">
    <source>
        <dbReference type="EMBL" id="OQR42219.1"/>
    </source>
</evidence>
<organism evidence="2 3">
    <name type="scientific">Aliarcobacter cryaerophilus</name>
    <dbReference type="NCBI Taxonomy" id="28198"/>
    <lineage>
        <taxon>Bacteria</taxon>
        <taxon>Pseudomonadati</taxon>
        <taxon>Campylobacterota</taxon>
        <taxon>Epsilonproteobacteria</taxon>
        <taxon>Campylobacterales</taxon>
        <taxon>Arcobacteraceae</taxon>
        <taxon>Aliarcobacter</taxon>
    </lineage>
</organism>
<dbReference type="AlphaFoldDB" id="A0A1V9VE73"/>
<evidence type="ECO:0000256" key="1">
    <source>
        <dbReference type="SAM" id="MobiDB-lite"/>
    </source>
</evidence>
<accession>A0A1V9VE73</accession>
<feature type="region of interest" description="Disordered" evidence="1">
    <location>
        <begin position="1"/>
        <end position="23"/>
    </location>
</feature>
<proteinExistence type="predicted"/>
<reference evidence="2 3" key="1">
    <citation type="submission" date="2017-04" db="EMBL/GenBank/DDBJ databases">
        <title>Accumulation and expression of multiple antibiotic resistance genes in Arcobacter cryaerophilus that thrives in sewage.</title>
        <authorList>
            <person name="Millar J.A."/>
            <person name="Raghavan R."/>
        </authorList>
    </citation>
    <scope>NUCLEOTIDE SEQUENCE [LARGE SCALE GENOMIC DNA]</scope>
    <source>
        <strain evidence="2 3">AZT-1</strain>
    </source>
</reference>
<name>A0A1V9VE73_9BACT</name>
<sequence>MEIGSITNSYQTLEAKSNSQKDYGSSFSSFAELMRVNSVSSINQAKETKSINTSSNIEKIQKDYSGYTTFKELKEIPYEEAKENYEAIEKRALELEDKHRSEGIEEGTAGLASRAMFEQLHKVNISNNDELNKALYETLRGIKDPLDSFVMNSELQFNLENYYHGNETRASFVYDPKTYGKNYELTKEQLSSINADDFFSKMLNTFTKDYEAAPREAKEQYKKIVDGYSIFSQVYNKL</sequence>
<comment type="caution">
    <text evidence="2">The sequence shown here is derived from an EMBL/GenBank/DDBJ whole genome shotgun (WGS) entry which is preliminary data.</text>
</comment>
<evidence type="ECO:0000313" key="3">
    <source>
        <dbReference type="Proteomes" id="UP000192599"/>
    </source>
</evidence>
<protein>
    <submittedName>
        <fullName evidence="2">Uncharacterized protein</fullName>
    </submittedName>
</protein>